<dbReference type="SUPFAM" id="SSF50978">
    <property type="entry name" value="WD40 repeat-like"/>
    <property type="match status" value="1"/>
</dbReference>
<gene>
    <name evidence="3" type="ORF">QM012_001223</name>
</gene>
<dbReference type="InterPro" id="IPR036322">
    <property type="entry name" value="WD40_repeat_dom_sf"/>
</dbReference>
<feature type="region of interest" description="Disordered" evidence="1">
    <location>
        <begin position="105"/>
        <end position="135"/>
    </location>
</feature>
<evidence type="ECO:0000256" key="1">
    <source>
        <dbReference type="SAM" id="MobiDB-lite"/>
    </source>
</evidence>
<keyword evidence="4" id="KW-1185">Reference proteome</keyword>
<name>A0ABR0TG15_AURPU</name>
<accession>A0ABR0TG15</accession>
<feature type="compositionally biased region" description="Polar residues" evidence="1">
    <location>
        <begin position="120"/>
        <end position="135"/>
    </location>
</feature>
<reference evidence="3 4" key="1">
    <citation type="submission" date="2023-11" db="EMBL/GenBank/DDBJ databases">
        <title>Draft genome sequence and annotation of the polyextremotolerant black yeast-like fungus Aureobasidium pullulans NRRL 62042.</title>
        <authorList>
            <person name="Dielentheis-Frenken M.R.E."/>
            <person name="Wibberg D."/>
            <person name="Blank L.M."/>
            <person name="Tiso T."/>
        </authorList>
    </citation>
    <scope>NUCLEOTIDE SEQUENCE [LARGE SCALE GENOMIC DNA]</scope>
    <source>
        <strain evidence="3 4">NRRL 62042</strain>
    </source>
</reference>
<organism evidence="3 4">
    <name type="scientific">Aureobasidium pullulans</name>
    <name type="common">Black yeast</name>
    <name type="synonym">Pullularia pullulans</name>
    <dbReference type="NCBI Taxonomy" id="5580"/>
    <lineage>
        <taxon>Eukaryota</taxon>
        <taxon>Fungi</taxon>
        <taxon>Dikarya</taxon>
        <taxon>Ascomycota</taxon>
        <taxon>Pezizomycotina</taxon>
        <taxon>Dothideomycetes</taxon>
        <taxon>Dothideomycetidae</taxon>
        <taxon>Dothideales</taxon>
        <taxon>Saccotheciaceae</taxon>
        <taxon>Aureobasidium</taxon>
    </lineage>
</organism>
<dbReference type="InterPro" id="IPR036047">
    <property type="entry name" value="F-box-like_dom_sf"/>
</dbReference>
<feature type="domain" description="F-box" evidence="2">
    <location>
        <begin position="8"/>
        <end position="45"/>
    </location>
</feature>
<proteinExistence type="predicted"/>
<feature type="compositionally biased region" description="Basic residues" evidence="1">
    <location>
        <begin position="105"/>
        <end position="119"/>
    </location>
</feature>
<evidence type="ECO:0000313" key="4">
    <source>
        <dbReference type="Proteomes" id="UP001341245"/>
    </source>
</evidence>
<dbReference type="CDD" id="cd09917">
    <property type="entry name" value="F-box_SF"/>
    <property type="match status" value="1"/>
</dbReference>
<dbReference type="EMBL" id="JASGXD010000010">
    <property type="protein sequence ID" value="KAK6003378.1"/>
    <property type="molecule type" value="Genomic_DNA"/>
</dbReference>
<dbReference type="Pfam" id="PF00646">
    <property type="entry name" value="F-box"/>
    <property type="match status" value="1"/>
</dbReference>
<dbReference type="Proteomes" id="UP001341245">
    <property type="component" value="Unassembled WGS sequence"/>
</dbReference>
<evidence type="ECO:0000259" key="2">
    <source>
        <dbReference type="Pfam" id="PF00646"/>
    </source>
</evidence>
<sequence length="642" mass="70654">MPDPAGLKDLDPDVLCIIFSYLDTCQSIARLASTCRSLHEVVRTLGWPTFVRAQFGTLAIPHQLKIDEWKVLAKRLTWQSRAWDLRAFSLSSVALNARESILKRGGRNRGRNGRGRGGQHRNTSGGARSRGSPLSQQTLPAYVVVDAHSTFGGALEKEIVAWGLGEDIVVRWRDMKQSCLAEESWMAVNGAALNLRSGVDDVTAISILNDVVTGPALLVGRASGSLQLMSTNKRNFGHVFAFFLPTSSGVGKSCVQQNHIQHFDTNVSSRLAAVITKDNMFIYPLTHDVLDHDQYTSGPELTVRPIEAFNLHNMEGTTQFGSLRAVRFMSSGNLAFCATKSTEPVQHLLKTPTGMVVTGLGKRFPSNRCAESFINDGSLTHSARDLLPVNATSFSGGSGNSILSSYDDGTVRLQDLRSPAAFDTIYQDHFEIVAPMGPLISYDMQRFIAGSARTSILKIFDYRWTRSYSYIDALPCSEKPMVPTPKSLTLAPFPEFPKRDACCYMSGHRCYLHALARTDFYRPNCNVYLSTVNDSPSPVYSLAKPSDLSSSVYAGLSGELSKLGLRDNEADLAESIWLQQVDPKSCLGYGYHKGLTSIVETGDGIALSDISKSKRLPALYKQKHEPLDISSRPYQRLDESLF</sequence>
<protein>
    <recommendedName>
        <fullName evidence="2">F-box domain-containing protein</fullName>
    </recommendedName>
</protein>
<comment type="caution">
    <text evidence="3">The sequence shown here is derived from an EMBL/GenBank/DDBJ whole genome shotgun (WGS) entry which is preliminary data.</text>
</comment>
<evidence type="ECO:0000313" key="3">
    <source>
        <dbReference type="EMBL" id="KAK6003378.1"/>
    </source>
</evidence>
<dbReference type="SUPFAM" id="SSF81383">
    <property type="entry name" value="F-box domain"/>
    <property type="match status" value="1"/>
</dbReference>
<dbReference type="InterPro" id="IPR001810">
    <property type="entry name" value="F-box_dom"/>
</dbReference>